<dbReference type="InterPro" id="IPR011991">
    <property type="entry name" value="ArsR-like_HTH"/>
</dbReference>
<dbReference type="CDD" id="cd00090">
    <property type="entry name" value="HTH_ARSR"/>
    <property type="match status" value="1"/>
</dbReference>
<dbReference type="PROSITE" id="PS50987">
    <property type="entry name" value="HTH_ARSR_2"/>
    <property type="match status" value="1"/>
</dbReference>
<dbReference type="AlphaFoldDB" id="A0A8J7IX96"/>
<dbReference type="Proteomes" id="UP000654482">
    <property type="component" value="Unassembled WGS sequence"/>
</dbReference>
<evidence type="ECO:0000256" key="1">
    <source>
        <dbReference type="ARBA" id="ARBA00023015"/>
    </source>
</evidence>
<evidence type="ECO:0000259" key="4">
    <source>
        <dbReference type="PROSITE" id="PS50987"/>
    </source>
</evidence>
<evidence type="ECO:0000313" key="5">
    <source>
        <dbReference type="EMBL" id="MBE9118592.1"/>
    </source>
</evidence>
<evidence type="ECO:0000256" key="3">
    <source>
        <dbReference type="ARBA" id="ARBA00023163"/>
    </source>
</evidence>
<organism evidence="5 6">
    <name type="scientific">Lusitaniella coriacea LEGE 07157</name>
    <dbReference type="NCBI Taxonomy" id="945747"/>
    <lineage>
        <taxon>Bacteria</taxon>
        <taxon>Bacillati</taxon>
        <taxon>Cyanobacteriota</taxon>
        <taxon>Cyanophyceae</taxon>
        <taxon>Spirulinales</taxon>
        <taxon>Lusitaniellaceae</taxon>
        <taxon>Lusitaniella</taxon>
    </lineage>
</organism>
<proteinExistence type="predicted"/>
<keyword evidence="2" id="KW-0238">DNA-binding</keyword>
<keyword evidence="6" id="KW-1185">Reference proteome</keyword>
<dbReference type="Gene3D" id="1.10.10.10">
    <property type="entry name" value="Winged helix-like DNA-binding domain superfamily/Winged helix DNA-binding domain"/>
    <property type="match status" value="1"/>
</dbReference>
<dbReference type="InterPro" id="IPR001845">
    <property type="entry name" value="HTH_ArsR_DNA-bd_dom"/>
</dbReference>
<dbReference type="InterPro" id="IPR036390">
    <property type="entry name" value="WH_DNA-bd_sf"/>
</dbReference>
<comment type="caution">
    <text evidence="5">The sequence shown here is derived from an EMBL/GenBank/DDBJ whole genome shotgun (WGS) entry which is preliminary data.</text>
</comment>
<keyword evidence="3" id="KW-0804">Transcription</keyword>
<accession>A0A8J7IX96</accession>
<dbReference type="EMBL" id="JADEWZ010000053">
    <property type="protein sequence ID" value="MBE9118592.1"/>
    <property type="molecule type" value="Genomic_DNA"/>
</dbReference>
<feature type="domain" description="HTH arsR-type" evidence="4">
    <location>
        <begin position="6"/>
        <end position="100"/>
    </location>
</feature>
<dbReference type="GO" id="GO:0003700">
    <property type="term" value="F:DNA-binding transcription factor activity"/>
    <property type="evidence" value="ECO:0007669"/>
    <property type="project" value="InterPro"/>
</dbReference>
<sequence>MSHSQISPAAISRIAEYFKVLSEVSRLQILCCLRSGAKNVTEIIGETGLGQANVSKHLKILTQVGMVSRQPQGVSVFYEIADSSIFRLCEIACNQLSVRLEEESQHLEQLDTFKRSRLM</sequence>
<dbReference type="PRINTS" id="PR00778">
    <property type="entry name" value="HTHARSR"/>
</dbReference>
<name>A0A8J7IX96_9CYAN</name>
<gene>
    <name evidence="5" type="ORF">IQ249_22135</name>
</gene>
<dbReference type="Pfam" id="PF01022">
    <property type="entry name" value="HTH_5"/>
    <property type="match status" value="1"/>
</dbReference>
<dbReference type="InterPro" id="IPR051011">
    <property type="entry name" value="Metal_resp_trans_reg"/>
</dbReference>
<dbReference type="NCBIfam" id="NF033788">
    <property type="entry name" value="HTH_metalloreg"/>
    <property type="match status" value="1"/>
</dbReference>
<evidence type="ECO:0000256" key="2">
    <source>
        <dbReference type="ARBA" id="ARBA00023125"/>
    </source>
</evidence>
<evidence type="ECO:0000313" key="6">
    <source>
        <dbReference type="Proteomes" id="UP000654482"/>
    </source>
</evidence>
<dbReference type="GO" id="GO:0003677">
    <property type="term" value="F:DNA binding"/>
    <property type="evidence" value="ECO:0007669"/>
    <property type="project" value="UniProtKB-KW"/>
</dbReference>
<dbReference type="PANTHER" id="PTHR43132">
    <property type="entry name" value="ARSENICAL RESISTANCE OPERON REPRESSOR ARSR-RELATED"/>
    <property type="match status" value="1"/>
</dbReference>
<dbReference type="SMART" id="SM00418">
    <property type="entry name" value="HTH_ARSR"/>
    <property type="match status" value="1"/>
</dbReference>
<reference evidence="5" key="1">
    <citation type="submission" date="2020-10" db="EMBL/GenBank/DDBJ databases">
        <authorList>
            <person name="Castelo-Branco R."/>
            <person name="Eusebio N."/>
            <person name="Adriana R."/>
            <person name="Vieira A."/>
            <person name="Brugerolle De Fraissinette N."/>
            <person name="Rezende De Castro R."/>
            <person name="Schneider M.P."/>
            <person name="Vasconcelos V."/>
            <person name="Leao P.N."/>
        </authorList>
    </citation>
    <scope>NUCLEOTIDE SEQUENCE</scope>
    <source>
        <strain evidence="5">LEGE 07157</strain>
    </source>
</reference>
<keyword evidence="1" id="KW-0805">Transcription regulation</keyword>
<dbReference type="SUPFAM" id="SSF46785">
    <property type="entry name" value="Winged helix' DNA-binding domain"/>
    <property type="match status" value="1"/>
</dbReference>
<dbReference type="InterPro" id="IPR036388">
    <property type="entry name" value="WH-like_DNA-bd_sf"/>
</dbReference>
<dbReference type="RefSeq" id="WP_194031676.1">
    <property type="nucleotide sequence ID" value="NZ_JADEWZ010000053.1"/>
</dbReference>
<protein>
    <submittedName>
        <fullName evidence="5">Winged helix-turn-helix transcriptional regulator</fullName>
    </submittedName>
</protein>
<dbReference type="PANTHER" id="PTHR43132:SF9">
    <property type="entry name" value="ARSR FAMILY TRANSCRIPTIONAL REGULATORY PROTEIN"/>
    <property type="match status" value="1"/>
</dbReference>